<dbReference type="Pfam" id="PF01704">
    <property type="entry name" value="UDPGP"/>
    <property type="match status" value="1"/>
</dbReference>
<proteinExistence type="inferred from homology"/>
<dbReference type="InterPro" id="IPR039741">
    <property type="entry name" value="UDP-sugar_pyrophosphorylase"/>
</dbReference>
<comment type="pathway">
    <text evidence="1">Nucleotide-sugar biosynthesis; UDP-N-acetyl-alpha-D-glucosamine biosynthesis; UDP-N-acetyl-alpha-D-glucosamine from N-acetyl-alpha-D-glucosamine 1-phosphate: step 1/1.</text>
</comment>
<dbReference type="InterPro" id="IPR029044">
    <property type="entry name" value="Nucleotide-diphossugar_trans"/>
</dbReference>
<dbReference type="SUPFAM" id="SSF53448">
    <property type="entry name" value="Nucleotide-diphospho-sugar transferases"/>
    <property type="match status" value="1"/>
</dbReference>
<dbReference type="EMBL" id="HBUF01632550">
    <property type="protein sequence ID" value="CAG6783451.1"/>
    <property type="molecule type" value="Transcribed_RNA"/>
</dbReference>
<reference evidence="8" key="1">
    <citation type="submission" date="2021-05" db="EMBL/GenBank/DDBJ databases">
        <authorList>
            <person name="Alioto T."/>
            <person name="Alioto T."/>
            <person name="Gomez Garrido J."/>
        </authorList>
    </citation>
    <scope>NUCLEOTIDE SEQUENCE</scope>
</reference>
<dbReference type="InterPro" id="IPR002618">
    <property type="entry name" value="UDPGP_fam"/>
</dbReference>
<dbReference type="Gene3D" id="3.90.550.10">
    <property type="entry name" value="Spore Coat Polysaccharide Biosynthesis Protein SpsA, Chain A"/>
    <property type="match status" value="1"/>
</dbReference>
<comment type="catalytic activity">
    <reaction evidence="6">
        <text>N-acetyl-alpha-D-glucosamine 1-phosphate + UTP + H(+) = UDP-N-acetyl-alpha-D-glucosamine + diphosphate</text>
        <dbReference type="Rhea" id="RHEA:13509"/>
        <dbReference type="ChEBI" id="CHEBI:15378"/>
        <dbReference type="ChEBI" id="CHEBI:33019"/>
        <dbReference type="ChEBI" id="CHEBI:46398"/>
        <dbReference type="ChEBI" id="CHEBI:57705"/>
        <dbReference type="ChEBI" id="CHEBI:57776"/>
        <dbReference type="EC" id="2.7.7.23"/>
    </reaction>
</comment>
<dbReference type="AlphaFoldDB" id="A0A8D9BGJ2"/>
<evidence type="ECO:0000256" key="7">
    <source>
        <dbReference type="SAM" id="MobiDB-lite"/>
    </source>
</evidence>
<accession>A0A8D9BGJ2</accession>
<dbReference type="EC" id="2.7.7.23" evidence="3"/>
<feature type="region of interest" description="Disordered" evidence="7">
    <location>
        <begin position="1"/>
        <end position="41"/>
    </location>
</feature>
<dbReference type="PANTHER" id="PTHR11952">
    <property type="entry name" value="UDP- GLUCOSE PYROPHOSPHORYLASE"/>
    <property type="match status" value="1"/>
</dbReference>
<name>A0A8D9BGJ2_9HEMI</name>
<protein>
    <recommendedName>
        <fullName evidence="3">UDP-N-acetylglucosamine diphosphorylase</fullName>
        <ecNumber evidence="3">2.7.7.23</ecNumber>
    </recommendedName>
</protein>
<organism evidence="8">
    <name type="scientific">Cacopsylla melanoneura</name>
    <dbReference type="NCBI Taxonomy" id="428564"/>
    <lineage>
        <taxon>Eukaryota</taxon>
        <taxon>Metazoa</taxon>
        <taxon>Ecdysozoa</taxon>
        <taxon>Arthropoda</taxon>
        <taxon>Hexapoda</taxon>
        <taxon>Insecta</taxon>
        <taxon>Pterygota</taxon>
        <taxon>Neoptera</taxon>
        <taxon>Paraneoptera</taxon>
        <taxon>Hemiptera</taxon>
        <taxon>Sternorrhyncha</taxon>
        <taxon>Psylloidea</taxon>
        <taxon>Psyllidae</taxon>
        <taxon>Psyllinae</taxon>
        <taxon>Cacopsylla</taxon>
    </lineage>
</organism>
<feature type="compositionally biased region" description="Polar residues" evidence="7">
    <location>
        <begin position="11"/>
        <end position="38"/>
    </location>
</feature>
<evidence type="ECO:0000256" key="1">
    <source>
        <dbReference type="ARBA" id="ARBA00005208"/>
    </source>
</evidence>
<evidence type="ECO:0000313" key="8">
    <source>
        <dbReference type="EMBL" id="CAG6783451.1"/>
    </source>
</evidence>
<keyword evidence="4" id="KW-0808">Transferase</keyword>
<evidence type="ECO:0000256" key="5">
    <source>
        <dbReference type="ARBA" id="ARBA00022695"/>
    </source>
</evidence>
<sequence>MASPKKDSVLVENSNLKSSKSETQQSEMKLESELQNENNIKETSSDIDLAEASKYYEQACAVSQAPEQFTQDSVHVVPQQCLGQVSTTDDETLSKYRDIGLELISKGEVGVLLLAGGQGTRLGVDYPKGMFNVGLPSGKSLFQIQAEKISKVESLAKEKFASKCVLPWYIMTSEFTTASTREFFSKHAYFGLDPEQVVLFQQRSLPCFSLTGSLLFESPDRVCRAPDGSGGIYQALSREGVLADMTERGVRHVLVYCVDNILVKVGDPVFLGYCVEQGAQCGVKVIERTCPEEKLGVLCKVNDKYKVVEYSETSNCPLFQTRDTNGGLVYNLGNTCNHYFNIEFLTDVATNQESSLKFHKAFKKIPCLDENDMLVKPDKPNGIKLEKFIFDALEMCEKLAAWEVKREEEFAPLKNSTQESTDNADTCCQSVFRLHRGWIEAAGGVLLQDETGSIVCEIAPHVSYAGEGLEDRVKGKDLQTPLHLE</sequence>
<evidence type="ECO:0000256" key="4">
    <source>
        <dbReference type="ARBA" id="ARBA00022679"/>
    </source>
</evidence>
<dbReference type="GO" id="GO:0006048">
    <property type="term" value="P:UDP-N-acetylglucosamine biosynthetic process"/>
    <property type="evidence" value="ECO:0007669"/>
    <property type="project" value="TreeGrafter"/>
</dbReference>
<evidence type="ECO:0000256" key="6">
    <source>
        <dbReference type="ARBA" id="ARBA00048493"/>
    </source>
</evidence>
<dbReference type="GO" id="GO:0003977">
    <property type="term" value="F:UDP-N-acetylglucosamine diphosphorylase activity"/>
    <property type="evidence" value="ECO:0007669"/>
    <property type="project" value="UniProtKB-EC"/>
</dbReference>
<evidence type="ECO:0000256" key="2">
    <source>
        <dbReference type="ARBA" id="ARBA00010401"/>
    </source>
</evidence>
<evidence type="ECO:0000256" key="3">
    <source>
        <dbReference type="ARBA" id="ARBA00012457"/>
    </source>
</evidence>
<comment type="similarity">
    <text evidence="2">Belongs to the UDPGP type 1 family.</text>
</comment>
<keyword evidence="5" id="KW-0548">Nucleotidyltransferase</keyword>
<dbReference type="CDD" id="cd04193">
    <property type="entry name" value="UDPGlcNAc_PPase"/>
    <property type="match status" value="1"/>
</dbReference>
<dbReference type="PANTHER" id="PTHR11952:SF2">
    <property type="entry name" value="LD24639P"/>
    <property type="match status" value="1"/>
</dbReference>